<accession>A0A0E9XT77</accession>
<proteinExistence type="predicted"/>
<keyword evidence="1" id="KW-0732">Signal</keyword>
<feature type="chain" id="PRO_5002435191" evidence="1">
    <location>
        <begin position="20"/>
        <end position="54"/>
    </location>
</feature>
<reference evidence="2" key="2">
    <citation type="journal article" date="2015" name="Fish Shellfish Immunol.">
        <title>Early steps in the European eel (Anguilla anguilla)-Vibrio vulnificus interaction in the gills: Role of the RtxA13 toxin.</title>
        <authorList>
            <person name="Callol A."/>
            <person name="Pajuelo D."/>
            <person name="Ebbesson L."/>
            <person name="Teles M."/>
            <person name="MacKenzie S."/>
            <person name="Amaro C."/>
        </authorList>
    </citation>
    <scope>NUCLEOTIDE SEQUENCE</scope>
</reference>
<evidence type="ECO:0000256" key="1">
    <source>
        <dbReference type="SAM" id="SignalP"/>
    </source>
</evidence>
<protein>
    <submittedName>
        <fullName evidence="2">Uncharacterized protein</fullName>
    </submittedName>
</protein>
<reference evidence="2" key="1">
    <citation type="submission" date="2014-11" db="EMBL/GenBank/DDBJ databases">
        <authorList>
            <person name="Amaro Gonzalez C."/>
        </authorList>
    </citation>
    <scope>NUCLEOTIDE SEQUENCE</scope>
</reference>
<sequence length="54" mass="5945">MISTLIMLSICLFQELHLAKLGSPWINLEYSHSCLRHVLSGEGWTSGSSPGQQS</sequence>
<evidence type="ECO:0000313" key="2">
    <source>
        <dbReference type="EMBL" id="JAI05066.1"/>
    </source>
</evidence>
<dbReference type="AlphaFoldDB" id="A0A0E9XT77"/>
<organism evidence="2">
    <name type="scientific">Anguilla anguilla</name>
    <name type="common">European freshwater eel</name>
    <name type="synonym">Muraena anguilla</name>
    <dbReference type="NCBI Taxonomy" id="7936"/>
    <lineage>
        <taxon>Eukaryota</taxon>
        <taxon>Metazoa</taxon>
        <taxon>Chordata</taxon>
        <taxon>Craniata</taxon>
        <taxon>Vertebrata</taxon>
        <taxon>Euteleostomi</taxon>
        <taxon>Actinopterygii</taxon>
        <taxon>Neopterygii</taxon>
        <taxon>Teleostei</taxon>
        <taxon>Anguilliformes</taxon>
        <taxon>Anguillidae</taxon>
        <taxon>Anguilla</taxon>
    </lineage>
</organism>
<feature type="signal peptide" evidence="1">
    <location>
        <begin position="1"/>
        <end position="19"/>
    </location>
</feature>
<dbReference type="EMBL" id="GBXM01003512">
    <property type="protein sequence ID" value="JAI05066.1"/>
    <property type="molecule type" value="Transcribed_RNA"/>
</dbReference>
<name>A0A0E9XT77_ANGAN</name>